<keyword evidence="1" id="KW-1133">Transmembrane helix</keyword>
<comment type="caution">
    <text evidence="2">The sequence shown here is derived from an EMBL/GenBank/DDBJ whole genome shotgun (WGS) entry which is preliminary data.</text>
</comment>
<gene>
    <name evidence="2" type="ORF">GCM10010832_01510</name>
</gene>
<protein>
    <submittedName>
        <fullName evidence="2">Membrane protein</fullName>
    </submittedName>
</protein>
<dbReference type="InterPro" id="IPR007403">
    <property type="entry name" value="DUF456"/>
</dbReference>
<dbReference type="RefSeq" id="WP_188457165.1">
    <property type="nucleotide sequence ID" value="NZ_BMGM01000001.1"/>
</dbReference>
<accession>A0ABQ1SBI3</accession>
<name>A0ABQ1SBI3_9FLAO</name>
<reference evidence="3" key="1">
    <citation type="journal article" date="2019" name="Int. J. Syst. Evol. Microbiol.">
        <title>The Global Catalogue of Microorganisms (GCM) 10K type strain sequencing project: providing services to taxonomists for standard genome sequencing and annotation.</title>
        <authorList>
            <consortium name="The Broad Institute Genomics Platform"/>
            <consortium name="The Broad Institute Genome Sequencing Center for Infectious Disease"/>
            <person name="Wu L."/>
            <person name="Ma J."/>
        </authorList>
    </citation>
    <scope>NUCLEOTIDE SEQUENCE [LARGE SCALE GENOMIC DNA]</scope>
    <source>
        <strain evidence="3">CGMCC 1.12931</strain>
    </source>
</reference>
<sequence length="167" mass="18197">MLTTILIILGIVLLVAGLVGSFLPVIPGPPLSWLGLLSLYFIEGVPENVLLLVITFGVAVGISVLDYFLPAMGTKKYGGSKYGAWGATIGLILGLIFFPPFGFVIGPFVGAFVAEIIFNKSNTKNALKSAWGSFMGFLVSSFMKFLVCLSFLIIYIYKMIEYRDFIF</sequence>
<evidence type="ECO:0000313" key="2">
    <source>
        <dbReference type="EMBL" id="GGE24530.1"/>
    </source>
</evidence>
<keyword evidence="1" id="KW-0812">Transmembrane</keyword>
<organism evidence="2 3">
    <name type="scientific">Psychroflexus planctonicus</name>
    <dbReference type="NCBI Taxonomy" id="1526575"/>
    <lineage>
        <taxon>Bacteria</taxon>
        <taxon>Pseudomonadati</taxon>
        <taxon>Bacteroidota</taxon>
        <taxon>Flavobacteriia</taxon>
        <taxon>Flavobacteriales</taxon>
        <taxon>Flavobacteriaceae</taxon>
        <taxon>Psychroflexus</taxon>
    </lineage>
</organism>
<feature type="transmembrane region" description="Helical" evidence="1">
    <location>
        <begin position="49"/>
        <end position="69"/>
    </location>
</feature>
<dbReference type="Proteomes" id="UP000599179">
    <property type="component" value="Unassembled WGS sequence"/>
</dbReference>
<keyword evidence="1" id="KW-0472">Membrane</keyword>
<keyword evidence="3" id="KW-1185">Reference proteome</keyword>
<dbReference type="PANTHER" id="PTHR39165:SF1">
    <property type="entry name" value="DUF456 DOMAIN-CONTAINING PROTEIN"/>
    <property type="match status" value="1"/>
</dbReference>
<feature type="transmembrane region" description="Helical" evidence="1">
    <location>
        <begin position="7"/>
        <end position="29"/>
    </location>
</feature>
<dbReference type="Pfam" id="PF04306">
    <property type="entry name" value="DUF456"/>
    <property type="match status" value="1"/>
</dbReference>
<dbReference type="EMBL" id="BMGM01000001">
    <property type="protein sequence ID" value="GGE24530.1"/>
    <property type="molecule type" value="Genomic_DNA"/>
</dbReference>
<evidence type="ECO:0000313" key="3">
    <source>
        <dbReference type="Proteomes" id="UP000599179"/>
    </source>
</evidence>
<dbReference type="PANTHER" id="PTHR39165">
    <property type="entry name" value="IG HYPOTHETICAL 17883"/>
    <property type="match status" value="1"/>
</dbReference>
<proteinExistence type="predicted"/>
<evidence type="ECO:0000256" key="1">
    <source>
        <dbReference type="SAM" id="Phobius"/>
    </source>
</evidence>
<feature type="transmembrane region" description="Helical" evidence="1">
    <location>
        <begin position="134"/>
        <end position="157"/>
    </location>
</feature>
<feature type="transmembrane region" description="Helical" evidence="1">
    <location>
        <begin position="89"/>
        <end position="114"/>
    </location>
</feature>